<dbReference type="EMBL" id="JABJXA010000087">
    <property type="protein sequence ID" value="MBB1260242.1"/>
    <property type="molecule type" value="Genomic_DNA"/>
</dbReference>
<dbReference type="EMBL" id="VJYK02000062">
    <property type="protein sequence ID" value="MQS01900.1"/>
    <property type="molecule type" value="Genomic_DNA"/>
</dbReference>
<dbReference type="Proteomes" id="UP000517765">
    <property type="component" value="Unassembled WGS sequence"/>
</dbReference>
<evidence type="ECO:0000313" key="3">
    <source>
        <dbReference type="EMBL" id="MBB1260242.1"/>
    </source>
</evidence>
<comment type="caution">
    <text evidence="4">The sequence shown here is derived from an EMBL/GenBank/DDBJ whole genome shotgun (WGS) entry which is preliminary data.</text>
</comment>
<name>A0A5P0YPR3_9ACTN</name>
<dbReference type="RefSeq" id="WP_143647369.1">
    <property type="nucleotide sequence ID" value="NZ_JABJWZ010000067.1"/>
</dbReference>
<gene>
    <name evidence="4" type="ORF">FNX44_008445</name>
    <name evidence="2" type="ORF">H3146_10180</name>
    <name evidence="3" type="ORF">H3147_15575</name>
</gene>
<keyword evidence="5" id="KW-1185">Reference proteome</keyword>
<reference evidence="2" key="3">
    <citation type="journal article" name="Syst. Appl. Microbiol.">
        <title>Streptomyces alkaliterrae sp. nov., isolated from an alkaline soil, and emended descriptions of Streptomyces alkaliphilus, Streptomyces calidiresistens and Streptomyces durbertensis.</title>
        <authorList>
            <person name="Swiecimska M."/>
            <person name="Golinska P."/>
            <person name="Nouioui I."/>
            <person name="Wypij M."/>
            <person name="Rai M."/>
            <person name="Sangal V."/>
            <person name="Goodfellow M."/>
        </authorList>
    </citation>
    <scope>NUCLEOTIDE SEQUENCE</scope>
    <source>
        <strain evidence="2">OF3</strain>
        <strain evidence="3">OF8</strain>
    </source>
</reference>
<dbReference type="AlphaFoldDB" id="A0A5P0YPR3"/>
<accession>A0A5P0YPR3</accession>
<dbReference type="Gene3D" id="3.30.559.10">
    <property type="entry name" value="Chloramphenicol acetyltransferase-like domain"/>
    <property type="match status" value="1"/>
</dbReference>
<evidence type="ECO:0000313" key="7">
    <source>
        <dbReference type="Proteomes" id="UP000525686"/>
    </source>
</evidence>
<dbReference type="Proteomes" id="UP000320857">
    <property type="component" value="Unassembled WGS sequence"/>
</dbReference>
<protein>
    <submittedName>
        <fullName evidence="4">Condensation protein</fullName>
    </submittedName>
</protein>
<evidence type="ECO:0000313" key="6">
    <source>
        <dbReference type="Proteomes" id="UP000517765"/>
    </source>
</evidence>
<dbReference type="InterPro" id="IPR023213">
    <property type="entry name" value="CAT-like_dom_sf"/>
</dbReference>
<organism evidence="4 5">
    <name type="scientific">Streptomyces alkaliterrae</name>
    <dbReference type="NCBI Taxonomy" id="2213162"/>
    <lineage>
        <taxon>Bacteria</taxon>
        <taxon>Bacillati</taxon>
        <taxon>Actinomycetota</taxon>
        <taxon>Actinomycetes</taxon>
        <taxon>Kitasatosporales</taxon>
        <taxon>Streptomycetaceae</taxon>
        <taxon>Streptomyces</taxon>
    </lineage>
</organism>
<dbReference type="Proteomes" id="UP000525686">
    <property type="component" value="Unassembled WGS sequence"/>
</dbReference>
<evidence type="ECO:0000313" key="2">
    <source>
        <dbReference type="EMBL" id="MBB1253733.1"/>
    </source>
</evidence>
<evidence type="ECO:0000313" key="4">
    <source>
        <dbReference type="EMBL" id="MQS01900.1"/>
    </source>
</evidence>
<feature type="region of interest" description="Disordered" evidence="1">
    <location>
        <begin position="159"/>
        <end position="179"/>
    </location>
</feature>
<feature type="compositionally biased region" description="Low complexity" evidence="1">
    <location>
        <begin position="159"/>
        <end position="171"/>
    </location>
</feature>
<proteinExistence type="predicted"/>
<reference evidence="4 5" key="1">
    <citation type="submission" date="2019-10" db="EMBL/GenBank/DDBJ databases">
        <title>Streptomyces sp. nov., a novel actinobacterium isolated from alkaline environment.</title>
        <authorList>
            <person name="Golinska P."/>
        </authorList>
    </citation>
    <scope>NUCLEOTIDE SEQUENCE [LARGE SCALE GENOMIC DNA]</scope>
    <source>
        <strain evidence="4 5">OF1</strain>
    </source>
</reference>
<sequence length="428" mass="46246">MTPQRIPFPVVDEISRHTVVDGEPENVHLELHLPGRLDPARLRKAVREALLRHPRVLVRQAPGRWWHRSYEWELTDEPDVDPVSWPGGTLAEARERAVTGIPPLAVSPPIRFEVVEPPAADGGGSVIVVCLNHTALDGPACLRVLATAAELYSGVDNSPAVAPPRAARPAGEPVPPARSTWARPARIATDRREPGRRPVSGNGALVTELPLPARPRGGPYTVNDQLLVATFLTVVRWNREHGRRAHPVRITMPVDDRPRTADMPMGNGTRLVEVTFGDEERTPDDIPALLRATAARTRALKTRSRSQLGMGAGLLTTPVVPVGVRAAATRALRVAAAPWASTTLLSNLGRIPYPLDFGDAGRTTAVWVSAPARMPRGLALTTVSTGGKLQLVVRWSRELLDDAAGNRFGEVFAESLAATAHRDPEVAP</sequence>
<evidence type="ECO:0000313" key="5">
    <source>
        <dbReference type="Proteomes" id="UP000320857"/>
    </source>
</evidence>
<dbReference type="EMBL" id="JABJWZ010000067">
    <property type="protein sequence ID" value="MBB1253733.1"/>
    <property type="molecule type" value="Genomic_DNA"/>
</dbReference>
<reference evidence="6 7" key="2">
    <citation type="submission" date="2020-05" db="EMBL/GenBank/DDBJ databases">
        <title>Classification of alakaliphilic streptomycetes isolated from an alkaline soil next to Lonar Crater, India and a proposal for the recognition of Streptomyces alkaliterrae sp. nov.</title>
        <authorList>
            <person name="Golinska P."/>
        </authorList>
    </citation>
    <scope>NUCLEOTIDE SEQUENCE [LARGE SCALE GENOMIC DNA]</scope>
    <source>
        <strain evidence="7">OF3</strain>
        <strain evidence="6">OF8</strain>
    </source>
</reference>
<dbReference type="SUPFAM" id="SSF52777">
    <property type="entry name" value="CoA-dependent acyltransferases"/>
    <property type="match status" value="1"/>
</dbReference>
<evidence type="ECO:0000256" key="1">
    <source>
        <dbReference type="SAM" id="MobiDB-lite"/>
    </source>
</evidence>
<dbReference type="OrthoDB" id="5487049at2"/>